<dbReference type="Proteomes" id="UP001462640">
    <property type="component" value="Unassembled WGS sequence"/>
</dbReference>
<dbReference type="PROSITE" id="PS50110">
    <property type="entry name" value="RESPONSE_REGULATORY"/>
    <property type="match status" value="1"/>
</dbReference>
<feature type="modified residue" description="4-aspartylphosphate" evidence="2">
    <location>
        <position position="60"/>
    </location>
</feature>
<dbReference type="Pfam" id="PF00072">
    <property type="entry name" value="Response_reg"/>
    <property type="match status" value="1"/>
</dbReference>
<dbReference type="RefSeq" id="WP_347604995.1">
    <property type="nucleotide sequence ID" value="NZ_JBDPZC010000001.1"/>
</dbReference>
<evidence type="ECO:0000259" key="3">
    <source>
        <dbReference type="PROSITE" id="PS50110"/>
    </source>
</evidence>
<gene>
    <name evidence="4" type="ORF">ABDJ40_01165</name>
</gene>
<dbReference type="PANTHER" id="PTHR44591">
    <property type="entry name" value="STRESS RESPONSE REGULATOR PROTEIN 1"/>
    <property type="match status" value="1"/>
</dbReference>
<sequence length="212" mass="23366">MNAPTPLHFLIVDPLPGVQAFARQLLEGYGFPADSIRCCSRPDEALALLPGFRPQFLICDWFPKEALSGIALHRQVCRQVPDCRLALLSFEAGPEQQAQAQAAGARFLLKKPFTAQELKSTLRQALEKLATERPELHQRLQQVMGSPQVMQRVSAPIPMPAMPQVPPLKPGDRVRLGSSTEVVDAVVIRQGELVVQLKNKNGLIPADKLQRA</sequence>
<evidence type="ECO:0000256" key="1">
    <source>
        <dbReference type="ARBA" id="ARBA00022553"/>
    </source>
</evidence>
<dbReference type="InterPro" id="IPR011006">
    <property type="entry name" value="CheY-like_superfamily"/>
</dbReference>
<evidence type="ECO:0000313" key="5">
    <source>
        <dbReference type="Proteomes" id="UP001462640"/>
    </source>
</evidence>
<dbReference type="InterPro" id="IPR050595">
    <property type="entry name" value="Bact_response_regulator"/>
</dbReference>
<evidence type="ECO:0000256" key="2">
    <source>
        <dbReference type="PROSITE-ProRule" id="PRU00169"/>
    </source>
</evidence>
<name>A0ABV0G8J7_9BURK</name>
<dbReference type="EMBL" id="JBDPZC010000001">
    <property type="protein sequence ID" value="MEO3711368.1"/>
    <property type="molecule type" value="Genomic_DNA"/>
</dbReference>
<dbReference type="InterPro" id="IPR001789">
    <property type="entry name" value="Sig_transdc_resp-reg_receiver"/>
</dbReference>
<dbReference type="SMART" id="SM00448">
    <property type="entry name" value="REC"/>
    <property type="match status" value="1"/>
</dbReference>
<feature type="domain" description="Response regulatory" evidence="3">
    <location>
        <begin position="8"/>
        <end position="126"/>
    </location>
</feature>
<proteinExistence type="predicted"/>
<dbReference type="CDD" id="cd00156">
    <property type="entry name" value="REC"/>
    <property type="match status" value="1"/>
</dbReference>
<organism evidence="4 5">
    <name type="scientific">Roseateles flavus</name>
    <dbReference type="NCBI Taxonomy" id="3149041"/>
    <lineage>
        <taxon>Bacteria</taxon>
        <taxon>Pseudomonadati</taxon>
        <taxon>Pseudomonadota</taxon>
        <taxon>Betaproteobacteria</taxon>
        <taxon>Burkholderiales</taxon>
        <taxon>Sphaerotilaceae</taxon>
        <taxon>Roseateles</taxon>
    </lineage>
</organism>
<dbReference type="Gene3D" id="3.40.50.2300">
    <property type="match status" value="1"/>
</dbReference>
<accession>A0ABV0G8J7</accession>
<keyword evidence="5" id="KW-1185">Reference proteome</keyword>
<reference evidence="4 5" key="1">
    <citation type="submission" date="2024-05" db="EMBL/GenBank/DDBJ databases">
        <title>Roseateles sp. 2.12 16S ribosomal RNA gene Genome sequencing and assembly.</title>
        <authorList>
            <person name="Woo H."/>
        </authorList>
    </citation>
    <scope>NUCLEOTIDE SEQUENCE [LARGE SCALE GENOMIC DNA]</scope>
    <source>
        <strain evidence="4 5">2.12</strain>
    </source>
</reference>
<protein>
    <submittedName>
        <fullName evidence="4">Response regulator</fullName>
    </submittedName>
</protein>
<dbReference type="SUPFAM" id="SSF52172">
    <property type="entry name" value="CheY-like"/>
    <property type="match status" value="1"/>
</dbReference>
<evidence type="ECO:0000313" key="4">
    <source>
        <dbReference type="EMBL" id="MEO3711368.1"/>
    </source>
</evidence>
<dbReference type="PANTHER" id="PTHR44591:SF3">
    <property type="entry name" value="RESPONSE REGULATORY DOMAIN-CONTAINING PROTEIN"/>
    <property type="match status" value="1"/>
</dbReference>
<comment type="caution">
    <text evidence="4">The sequence shown here is derived from an EMBL/GenBank/DDBJ whole genome shotgun (WGS) entry which is preliminary data.</text>
</comment>
<keyword evidence="1 2" id="KW-0597">Phosphoprotein</keyword>